<comment type="caution">
    <text evidence="1">The sequence shown here is derived from an EMBL/GenBank/DDBJ whole genome shotgun (WGS) entry which is preliminary data.</text>
</comment>
<reference evidence="1 2" key="1">
    <citation type="journal article" date="2019" name="Commun. Biol.">
        <title>The bagworm genome reveals a unique fibroin gene that provides high tensile strength.</title>
        <authorList>
            <person name="Kono N."/>
            <person name="Nakamura H."/>
            <person name="Ohtoshi R."/>
            <person name="Tomita M."/>
            <person name="Numata K."/>
            <person name="Arakawa K."/>
        </authorList>
    </citation>
    <scope>NUCLEOTIDE SEQUENCE [LARGE SCALE GENOMIC DNA]</scope>
</reference>
<gene>
    <name evidence="1" type="ORF">EVAR_6267_1</name>
</gene>
<accession>A0A4C1T995</accession>
<dbReference type="Proteomes" id="UP000299102">
    <property type="component" value="Unassembled WGS sequence"/>
</dbReference>
<organism evidence="1 2">
    <name type="scientific">Eumeta variegata</name>
    <name type="common">Bagworm moth</name>
    <name type="synonym">Eumeta japonica</name>
    <dbReference type="NCBI Taxonomy" id="151549"/>
    <lineage>
        <taxon>Eukaryota</taxon>
        <taxon>Metazoa</taxon>
        <taxon>Ecdysozoa</taxon>
        <taxon>Arthropoda</taxon>
        <taxon>Hexapoda</taxon>
        <taxon>Insecta</taxon>
        <taxon>Pterygota</taxon>
        <taxon>Neoptera</taxon>
        <taxon>Endopterygota</taxon>
        <taxon>Lepidoptera</taxon>
        <taxon>Glossata</taxon>
        <taxon>Ditrysia</taxon>
        <taxon>Tineoidea</taxon>
        <taxon>Psychidae</taxon>
        <taxon>Oiketicinae</taxon>
        <taxon>Eumeta</taxon>
    </lineage>
</organism>
<evidence type="ECO:0000313" key="1">
    <source>
        <dbReference type="EMBL" id="GBP10704.1"/>
    </source>
</evidence>
<keyword evidence="2" id="KW-1185">Reference proteome</keyword>
<proteinExistence type="predicted"/>
<sequence length="238" mass="26151">MNAPFVARRPPPARCDVTSRISAVGGRPTAPPIGDRLSFICYQTEATISRPRRAPAGEARTNSTFINYQPHYRLLSNLTQFLLSGYLAARDGRRARALASDLSASTAHPGDNYGFAFLHSTLSRSFITSRPSISGPTRVYRKISYRYFRILTFFSIAERLRPGAYADVSGRMIPGSRTTHSRRHVVGGGFQCRAGIVMYASSITHASLHVGVIGNLARVPRGSRASTGLINPPWRRQS</sequence>
<name>A0A4C1T995_EUMVA</name>
<protein>
    <submittedName>
        <fullName evidence="1">Uncharacterized protein</fullName>
    </submittedName>
</protein>
<dbReference type="EMBL" id="BGZK01000042">
    <property type="protein sequence ID" value="GBP10704.1"/>
    <property type="molecule type" value="Genomic_DNA"/>
</dbReference>
<evidence type="ECO:0000313" key="2">
    <source>
        <dbReference type="Proteomes" id="UP000299102"/>
    </source>
</evidence>
<dbReference type="AlphaFoldDB" id="A0A4C1T995"/>